<evidence type="ECO:0000256" key="1">
    <source>
        <dbReference type="ARBA" id="ARBA00022670"/>
    </source>
</evidence>
<dbReference type="PROSITE" id="PS51257">
    <property type="entry name" value="PROKAR_LIPOPROTEIN"/>
    <property type="match status" value="1"/>
</dbReference>
<dbReference type="SUPFAM" id="SSF49785">
    <property type="entry name" value="Galactose-binding domain-like"/>
    <property type="match status" value="1"/>
</dbReference>
<dbReference type="Pfam" id="PF00112">
    <property type="entry name" value="Peptidase_C1"/>
    <property type="match status" value="1"/>
</dbReference>
<keyword evidence="4" id="KW-1185">Reference proteome</keyword>
<dbReference type="SMART" id="SM00645">
    <property type="entry name" value="Pept_C1"/>
    <property type="match status" value="1"/>
</dbReference>
<sequence length="504" mass="55595">MNFNNRFYFLGLALALSLGACADDSVDNNVVDQEGIIAPPLTPRDTLLQGAPDNSELPTEGKADAVYPPKFEDLVVLQSPVQNQGGRGVCSVFSTIGLMEHLYIKEGTYLTPDFSEQYLQWSAKFEVGSFRNTEGSTGAKNLEAISRFGVVEEDVWPYESRAWSTSNDPECTGDKRPTRCYTNGEPPAEAAEAEKFTLPTGRWLSTRTDDIKAFMTQKGQAVIVGLDFFYQSWNHGASPLKVNSGYSRKGYVLYPNEDDRRESLKNRAGHSILLVGWDDTLEVERLDKDGKVMLDENGEPMVEKGFFIFKNSWGTGSFGSENPNGDGYGYISQKYVAEYGSGRVADLPEIEPKVEICGDGIDNDGNGFADCEDDVCAESAACQEDSNTKTYTNSEALEIPDNDSNGAVSTIDVEDFGAISEFTVTVDITHAYQGDLDLMLVHPNGSDIVILEEASNTSGAFEKRTYVVEEFQGLEAQGTYELYMWDESKYDAGTLNEWTIEVTF</sequence>
<dbReference type="CDD" id="cd02619">
    <property type="entry name" value="Peptidase_C1"/>
    <property type="match status" value="1"/>
</dbReference>
<dbReference type="OrthoDB" id="1491023at2"/>
<keyword evidence="2" id="KW-0378">Hydrolase</keyword>
<proteinExistence type="predicted"/>
<dbReference type="KEGG" id="bsed:DN745_11500"/>
<dbReference type="Proteomes" id="UP000249799">
    <property type="component" value="Chromosome"/>
</dbReference>
<evidence type="ECO:0000256" key="2">
    <source>
        <dbReference type="ARBA" id="ARBA00022801"/>
    </source>
</evidence>
<dbReference type="InterPro" id="IPR000668">
    <property type="entry name" value="Peptidase_C1A_C"/>
</dbReference>
<accession>A0A2Z4FLS0</accession>
<name>A0A2Z4FLS0_9DELT</name>
<dbReference type="GO" id="GO:0006508">
    <property type="term" value="P:proteolysis"/>
    <property type="evidence" value="ECO:0007669"/>
    <property type="project" value="UniProtKB-KW"/>
</dbReference>
<dbReference type="PROSITE" id="PS00639">
    <property type="entry name" value="THIOL_PROTEASE_HIS"/>
    <property type="match status" value="1"/>
</dbReference>
<dbReference type="Pfam" id="PF01483">
    <property type="entry name" value="P_proprotein"/>
    <property type="match status" value="1"/>
</dbReference>
<protein>
    <submittedName>
        <fullName evidence="3">Uncharacterized protein</fullName>
    </submittedName>
</protein>
<keyword evidence="1" id="KW-0645">Protease</keyword>
<dbReference type="GO" id="GO:0004252">
    <property type="term" value="F:serine-type endopeptidase activity"/>
    <property type="evidence" value="ECO:0007669"/>
    <property type="project" value="InterPro"/>
</dbReference>
<reference evidence="3 4" key="1">
    <citation type="submission" date="2018-06" db="EMBL/GenBank/DDBJ databases">
        <title>Lujinxingia sediminis gen. nov. sp. nov., a new facultative anaerobic member of the class Deltaproteobacteria, and proposal of Lujinxingaceae fam. nov.</title>
        <authorList>
            <person name="Guo L.-Y."/>
            <person name="Li C.-M."/>
            <person name="Wang S."/>
            <person name="Du Z.-J."/>
        </authorList>
    </citation>
    <scope>NUCLEOTIDE SEQUENCE [LARGE SCALE GENOMIC DNA]</scope>
    <source>
        <strain evidence="3 4">FA350</strain>
    </source>
</reference>
<dbReference type="InterPro" id="IPR038765">
    <property type="entry name" value="Papain-like_cys_pep_sf"/>
</dbReference>
<organism evidence="3 4">
    <name type="scientific">Bradymonas sediminis</name>
    <dbReference type="NCBI Taxonomy" id="1548548"/>
    <lineage>
        <taxon>Bacteria</taxon>
        <taxon>Deltaproteobacteria</taxon>
        <taxon>Bradymonadales</taxon>
        <taxon>Bradymonadaceae</taxon>
        <taxon>Bradymonas</taxon>
    </lineage>
</organism>
<evidence type="ECO:0000313" key="3">
    <source>
        <dbReference type="EMBL" id="AWV89929.1"/>
    </source>
</evidence>
<dbReference type="EMBL" id="CP030032">
    <property type="protein sequence ID" value="AWV89929.1"/>
    <property type="molecule type" value="Genomic_DNA"/>
</dbReference>
<dbReference type="AlphaFoldDB" id="A0A2Z4FLS0"/>
<dbReference type="GO" id="GO:0008234">
    <property type="term" value="F:cysteine-type peptidase activity"/>
    <property type="evidence" value="ECO:0007669"/>
    <property type="project" value="InterPro"/>
</dbReference>
<gene>
    <name evidence="3" type="ORF">DN745_11500</name>
</gene>
<dbReference type="RefSeq" id="WP_111334992.1">
    <property type="nucleotide sequence ID" value="NZ_CP030032.1"/>
</dbReference>
<dbReference type="InterPro" id="IPR008979">
    <property type="entry name" value="Galactose-bd-like_sf"/>
</dbReference>
<dbReference type="PROSITE" id="PS51829">
    <property type="entry name" value="P_HOMO_B"/>
    <property type="match status" value="1"/>
</dbReference>
<evidence type="ECO:0000313" key="4">
    <source>
        <dbReference type="Proteomes" id="UP000249799"/>
    </source>
</evidence>
<dbReference type="SUPFAM" id="SSF54001">
    <property type="entry name" value="Cysteine proteinases"/>
    <property type="match status" value="1"/>
</dbReference>
<dbReference type="Gene3D" id="2.60.120.260">
    <property type="entry name" value="Galactose-binding domain-like"/>
    <property type="match status" value="1"/>
</dbReference>
<dbReference type="InterPro" id="IPR002884">
    <property type="entry name" value="P_dom"/>
</dbReference>
<dbReference type="Gene3D" id="3.90.70.10">
    <property type="entry name" value="Cysteine proteinases"/>
    <property type="match status" value="1"/>
</dbReference>
<dbReference type="InterPro" id="IPR025660">
    <property type="entry name" value="Pept_his_AS"/>
</dbReference>